<evidence type="ECO:0000313" key="3">
    <source>
        <dbReference type="EMBL" id="PIU75234.1"/>
    </source>
</evidence>
<keyword evidence="1" id="KW-0378">Hydrolase</keyword>
<name>A0A2M7AX74_9BACT</name>
<organism evidence="3 4">
    <name type="scientific">Candidatus Portnoybacteria bacterium CG06_land_8_20_14_3_00_39_12</name>
    <dbReference type="NCBI Taxonomy" id="1974809"/>
    <lineage>
        <taxon>Bacteria</taxon>
        <taxon>Candidatus Portnoyibacteriota</taxon>
    </lineage>
</organism>
<comment type="caution">
    <text evidence="3">The sequence shown here is derived from an EMBL/GenBank/DDBJ whole genome shotgun (WGS) entry which is preliminary data.</text>
</comment>
<accession>A0A2M7AX74</accession>
<dbReference type="Proteomes" id="UP000228775">
    <property type="component" value="Unassembled WGS sequence"/>
</dbReference>
<dbReference type="Pfam" id="PF00149">
    <property type="entry name" value="Metallophos"/>
    <property type="match status" value="1"/>
</dbReference>
<dbReference type="SUPFAM" id="SSF56300">
    <property type="entry name" value="Metallo-dependent phosphatases"/>
    <property type="match status" value="1"/>
</dbReference>
<dbReference type="PANTHER" id="PTHR30337:SF7">
    <property type="entry name" value="PHOSPHOESTERASE"/>
    <property type="match status" value="1"/>
</dbReference>
<proteinExistence type="predicted"/>
<dbReference type="EMBL" id="PEVY01000040">
    <property type="protein sequence ID" value="PIU75234.1"/>
    <property type="molecule type" value="Genomic_DNA"/>
</dbReference>
<evidence type="ECO:0000259" key="2">
    <source>
        <dbReference type="Pfam" id="PF00149"/>
    </source>
</evidence>
<protein>
    <recommendedName>
        <fullName evidence="2">Calcineurin-like phosphoesterase domain-containing protein</fullName>
    </recommendedName>
</protein>
<dbReference type="InterPro" id="IPR050535">
    <property type="entry name" value="DNA_Repair-Maintenance_Comp"/>
</dbReference>
<dbReference type="Gene3D" id="3.60.21.10">
    <property type="match status" value="1"/>
</dbReference>
<dbReference type="GO" id="GO:0016787">
    <property type="term" value="F:hydrolase activity"/>
    <property type="evidence" value="ECO:0007669"/>
    <property type="project" value="UniProtKB-KW"/>
</dbReference>
<feature type="domain" description="Calcineurin-like phosphoesterase" evidence="2">
    <location>
        <begin position="3"/>
        <end position="209"/>
    </location>
</feature>
<dbReference type="PANTHER" id="PTHR30337">
    <property type="entry name" value="COMPONENT OF ATP-DEPENDENT DSDNA EXONUCLEASE"/>
    <property type="match status" value="1"/>
</dbReference>
<dbReference type="InterPro" id="IPR041796">
    <property type="entry name" value="Mre11_N"/>
</dbReference>
<evidence type="ECO:0000256" key="1">
    <source>
        <dbReference type="ARBA" id="ARBA00022801"/>
    </source>
</evidence>
<dbReference type="InterPro" id="IPR004843">
    <property type="entry name" value="Calcineurin-like_PHP"/>
</dbReference>
<evidence type="ECO:0000313" key="4">
    <source>
        <dbReference type="Proteomes" id="UP000228775"/>
    </source>
</evidence>
<gene>
    <name evidence="3" type="ORF">COS76_01885</name>
</gene>
<dbReference type="AlphaFoldDB" id="A0A2M7AX74"/>
<dbReference type="CDD" id="cd00840">
    <property type="entry name" value="MPP_Mre11_N"/>
    <property type="match status" value="1"/>
</dbReference>
<dbReference type="InterPro" id="IPR029052">
    <property type="entry name" value="Metallo-depent_PP-like"/>
</dbReference>
<sequence>MVKILHTADIHLGAQFAILGERADEYRQQLKKTFVKVVDLALSEKVNLVLVAGDLFDSNFSAASTLSLVKDQFKRLKEKNIQVAILPGTHDCLDDNSIYWREVFGSNVYVFKKSGARVYGDLDLMLWAKPNTAHQSSESPLNFGRILDPRIKSEDDERGMIKQTKYSIALAHGSVIELAVKVDDQQYPLHLSEITNSQFDYVALGHWHSLRKPEEFNNKACYPGSPEPLSLTQSGAGYVALINLDNGLEIKLVKVGSKEFDKIVIDLSLLESEEQIKKAILKGAMDNLIRQVEFRGLRPANLNIDLEILVKELADNFFRLVMRDDSQFMADQFDPSQFPQELVIGQFARLMQEHLRKAKDEREKNIIQQAIQMGIMALQKGEFNF</sequence>
<reference evidence="4" key="1">
    <citation type="submission" date="2017-09" db="EMBL/GenBank/DDBJ databases">
        <title>Depth-based differentiation of microbial function through sediment-hosted aquifers and enrichment of novel symbionts in the deep terrestrial subsurface.</title>
        <authorList>
            <person name="Probst A.J."/>
            <person name="Ladd B."/>
            <person name="Jarett J.K."/>
            <person name="Geller-Mcgrath D.E."/>
            <person name="Sieber C.M.K."/>
            <person name="Emerson J.B."/>
            <person name="Anantharaman K."/>
            <person name="Thomas B.C."/>
            <person name="Malmstrom R."/>
            <person name="Stieglmeier M."/>
            <person name="Klingl A."/>
            <person name="Woyke T."/>
            <person name="Ryan C.M."/>
            <person name="Banfield J.F."/>
        </authorList>
    </citation>
    <scope>NUCLEOTIDE SEQUENCE [LARGE SCALE GENOMIC DNA]</scope>
</reference>